<evidence type="ECO:0000256" key="2">
    <source>
        <dbReference type="SAM" id="MobiDB-lite"/>
    </source>
</evidence>
<dbReference type="SMART" id="SM00530">
    <property type="entry name" value="HTH_XRE"/>
    <property type="match status" value="1"/>
</dbReference>
<dbReference type="RefSeq" id="WP_211612879.1">
    <property type="nucleotide sequence ID" value="NZ_CAJNBK010000010.1"/>
</dbReference>
<dbReference type="InterPro" id="IPR001387">
    <property type="entry name" value="Cro/C1-type_HTH"/>
</dbReference>
<feature type="region of interest" description="Disordered" evidence="2">
    <location>
        <begin position="80"/>
        <end position="99"/>
    </location>
</feature>
<keyword evidence="5" id="KW-1185">Reference proteome</keyword>
<protein>
    <recommendedName>
        <fullName evidence="3">HTH cro/C1-type domain-containing protein</fullName>
    </recommendedName>
</protein>
<feature type="domain" description="HTH cro/C1-type" evidence="3">
    <location>
        <begin position="29"/>
        <end position="80"/>
    </location>
</feature>
<dbReference type="Pfam" id="PF12844">
    <property type="entry name" value="HTH_19"/>
    <property type="match status" value="1"/>
</dbReference>
<dbReference type="InterPro" id="IPR010982">
    <property type="entry name" value="Lambda_DNA-bd_dom_sf"/>
</dbReference>
<gene>
    <name evidence="4" type="ORF">R69888_03912</name>
</gene>
<evidence type="ECO:0000313" key="5">
    <source>
        <dbReference type="Proteomes" id="UP000672526"/>
    </source>
</evidence>
<sequence length="128" mass="14127">MAGLSPLNLAMHPKDEQFFKALGTRIACARKAHKLTQQQLSERLGIAQQTLAHYEGGRLRLPASLLPELTRTLGLSSDELLGQNVTPDGKRGPSSKLQQQIEAISRLPKARQRFVSEMLDTVLAQSQQ</sequence>
<dbReference type="Gene3D" id="1.10.260.40">
    <property type="entry name" value="lambda repressor-like DNA-binding domains"/>
    <property type="match status" value="1"/>
</dbReference>
<name>A0ABN7LVX5_9BURK</name>
<comment type="caution">
    <text evidence="4">The sequence shown here is derived from an EMBL/GenBank/DDBJ whole genome shotgun (WGS) entry which is preliminary data.</text>
</comment>
<proteinExistence type="predicted"/>
<evidence type="ECO:0000256" key="1">
    <source>
        <dbReference type="ARBA" id="ARBA00023125"/>
    </source>
</evidence>
<dbReference type="PROSITE" id="PS50943">
    <property type="entry name" value="HTH_CROC1"/>
    <property type="match status" value="1"/>
</dbReference>
<dbReference type="SUPFAM" id="SSF47413">
    <property type="entry name" value="lambda repressor-like DNA-binding domains"/>
    <property type="match status" value="1"/>
</dbReference>
<reference evidence="4 5" key="1">
    <citation type="submission" date="2021-02" db="EMBL/GenBank/DDBJ databases">
        <authorList>
            <person name="Vanwijnsberghe S."/>
        </authorList>
    </citation>
    <scope>NUCLEOTIDE SEQUENCE [LARGE SCALE GENOMIC DNA]</scope>
    <source>
        <strain evidence="4 5">LMG 31837</strain>
    </source>
</reference>
<accession>A0ABN7LVX5</accession>
<dbReference type="PANTHER" id="PTHR46558:SF11">
    <property type="entry name" value="HTH-TYPE TRANSCRIPTIONAL REGULATOR XRE"/>
    <property type="match status" value="1"/>
</dbReference>
<keyword evidence="1" id="KW-0238">DNA-binding</keyword>
<dbReference type="EMBL" id="CAJNBK010000010">
    <property type="protein sequence ID" value="CAE6772075.1"/>
    <property type="molecule type" value="Genomic_DNA"/>
</dbReference>
<dbReference type="CDD" id="cd00093">
    <property type="entry name" value="HTH_XRE"/>
    <property type="match status" value="1"/>
</dbReference>
<evidence type="ECO:0000313" key="4">
    <source>
        <dbReference type="EMBL" id="CAE6772075.1"/>
    </source>
</evidence>
<dbReference type="PANTHER" id="PTHR46558">
    <property type="entry name" value="TRACRIPTIONAL REGULATORY PROTEIN-RELATED-RELATED"/>
    <property type="match status" value="1"/>
</dbReference>
<dbReference type="Proteomes" id="UP000672526">
    <property type="component" value="Unassembled WGS sequence"/>
</dbReference>
<organism evidence="4 5">
    <name type="scientific">Paraburkholderia haematera</name>
    <dbReference type="NCBI Taxonomy" id="2793077"/>
    <lineage>
        <taxon>Bacteria</taxon>
        <taxon>Pseudomonadati</taxon>
        <taxon>Pseudomonadota</taxon>
        <taxon>Betaproteobacteria</taxon>
        <taxon>Burkholderiales</taxon>
        <taxon>Burkholderiaceae</taxon>
        <taxon>Paraburkholderia</taxon>
    </lineage>
</organism>
<evidence type="ECO:0000259" key="3">
    <source>
        <dbReference type="PROSITE" id="PS50943"/>
    </source>
</evidence>